<dbReference type="SMART" id="SM00829">
    <property type="entry name" value="PKS_ER"/>
    <property type="match status" value="1"/>
</dbReference>
<name>A0A2A5AT44_9GAMM</name>
<gene>
    <name evidence="2" type="ORF">COA96_14970</name>
</gene>
<dbReference type="InterPro" id="IPR011032">
    <property type="entry name" value="GroES-like_sf"/>
</dbReference>
<evidence type="ECO:0000259" key="1">
    <source>
        <dbReference type="SMART" id="SM00829"/>
    </source>
</evidence>
<dbReference type="PANTHER" id="PTHR11695">
    <property type="entry name" value="ALCOHOL DEHYDROGENASE RELATED"/>
    <property type="match status" value="1"/>
</dbReference>
<dbReference type="InterPro" id="IPR020843">
    <property type="entry name" value="ER"/>
</dbReference>
<dbReference type="InterPro" id="IPR036291">
    <property type="entry name" value="NAD(P)-bd_dom_sf"/>
</dbReference>
<evidence type="ECO:0000313" key="2">
    <source>
        <dbReference type="EMBL" id="PCJ22016.1"/>
    </source>
</evidence>
<feature type="domain" description="Enoyl reductase (ER)" evidence="1">
    <location>
        <begin position="10"/>
        <end position="316"/>
    </location>
</feature>
<dbReference type="GO" id="GO:0016491">
    <property type="term" value="F:oxidoreductase activity"/>
    <property type="evidence" value="ECO:0007669"/>
    <property type="project" value="InterPro"/>
</dbReference>
<dbReference type="InterPro" id="IPR050700">
    <property type="entry name" value="YIM1/Zinc_Alcohol_DH_Fams"/>
</dbReference>
<sequence length="319" mass="35249">MKAAIHEEYGLANVKVEDTEKPVLKDNEVLIKVHATSVNRTDCAVLAAKPFFMRFMTGLLKPKVSILGTEFAGEVVEIGKSVTKFKLGDKVFGFNDLNFTTQAEFMTIAEDGVLDTMPKNASFDEAAVSIEGAFYGYNFINKVKIGSDSKVLVNGGTGGIGSATIQLLKHFDAYVVATCKEEHAELVKSLGADRVICYDLEDFTKDNQKYDFVFDTVGKSSFFKCRGILKSKGVYISSELGYLSQNIFLPLVTPLFGGKKTIFPIPVGCRKFIHFLKELIEKEEFKAVIDRKYTLSEIKEAYAFVDSGQKVGNVVITIV</sequence>
<dbReference type="SUPFAM" id="SSF51735">
    <property type="entry name" value="NAD(P)-binding Rossmann-fold domains"/>
    <property type="match status" value="1"/>
</dbReference>
<dbReference type="AlphaFoldDB" id="A0A2A5AT44"/>
<dbReference type="Proteomes" id="UP000218327">
    <property type="component" value="Unassembled WGS sequence"/>
</dbReference>
<evidence type="ECO:0000313" key="3">
    <source>
        <dbReference type="Proteomes" id="UP000218327"/>
    </source>
</evidence>
<dbReference type="Gene3D" id="3.40.50.720">
    <property type="entry name" value="NAD(P)-binding Rossmann-like Domain"/>
    <property type="match status" value="1"/>
</dbReference>
<dbReference type="Pfam" id="PF13602">
    <property type="entry name" value="ADH_zinc_N_2"/>
    <property type="match status" value="1"/>
</dbReference>
<dbReference type="PANTHER" id="PTHR11695:SF648">
    <property type="entry name" value="ZINC-BINDING OXIDOREDUCTASE"/>
    <property type="match status" value="1"/>
</dbReference>
<organism evidence="2 3">
    <name type="scientific">SAR86 cluster bacterium</name>
    <dbReference type="NCBI Taxonomy" id="2030880"/>
    <lineage>
        <taxon>Bacteria</taxon>
        <taxon>Pseudomonadati</taxon>
        <taxon>Pseudomonadota</taxon>
        <taxon>Gammaproteobacteria</taxon>
        <taxon>SAR86 cluster</taxon>
    </lineage>
</organism>
<dbReference type="SUPFAM" id="SSF50129">
    <property type="entry name" value="GroES-like"/>
    <property type="match status" value="1"/>
</dbReference>
<dbReference type="CDD" id="cd08267">
    <property type="entry name" value="MDR1"/>
    <property type="match status" value="1"/>
</dbReference>
<dbReference type="InterPro" id="IPR013154">
    <property type="entry name" value="ADH-like_N"/>
</dbReference>
<dbReference type="Pfam" id="PF08240">
    <property type="entry name" value="ADH_N"/>
    <property type="match status" value="1"/>
</dbReference>
<comment type="caution">
    <text evidence="2">The sequence shown here is derived from an EMBL/GenBank/DDBJ whole genome shotgun (WGS) entry which is preliminary data.</text>
</comment>
<accession>A0A2A5AT44</accession>
<proteinExistence type="predicted"/>
<dbReference type="EMBL" id="NVVJ01000068">
    <property type="protein sequence ID" value="PCJ22016.1"/>
    <property type="molecule type" value="Genomic_DNA"/>
</dbReference>
<dbReference type="Gene3D" id="3.90.180.10">
    <property type="entry name" value="Medium-chain alcohol dehydrogenases, catalytic domain"/>
    <property type="match status" value="1"/>
</dbReference>
<protein>
    <submittedName>
        <fullName evidence="2">NAD(P)-dependent alcohol dehydrogenase</fullName>
    </submittedName>
</protein>
<reference evidence="3" key="1">
    <citation type="submission" date="2017-08" db="EMBL/GenBank/DDBJ databases">
        <title>A dynamic microbial community with high functional redundancy inhabits the cold, oxic subseafloor aquifer.</title>
        <authorList>
            <person name="Tully B.J."/>
            <person name="Wheat C.G."/>
            <person name="Glazer B.T."/>
            <person name="Huber J.A."/>
        </authorList>
    </citation>
    <scope>NUCLEOTIDE SEQUENCE [LARGE SCALE GENOMIC DNA]</scope>
</reference>